<evidence type="ECO:0000313" key="21">
    <source>
        <dbReference type="EMBL" id="ETV75506.1"/>
    </source>
</evidence>
<dbReference type="SMART" id="SM00220">
    <property type="entry name" value="S_TKc"/>
    <property type="match status" value="1"/>
</dbReference>
<gene>
    <name evidence="21" type="ORF">H257_10333</name>
</gene>
<dbReference type="InterPro" id="IPR008271">
    <property type="entry name" value="Ser/Thr_kinase_AS"/>
</dbReference>
<dbReference type="Pfam" id="PF00027">
    <property type="entry name" value="cNMP_binding"/>
    <property type="match status" value="3"/>
</dbReference>
<dbReference type="InterPro" id="IPR014710">
    <property type="entry name" value="RmlC-like_jellyroll"/>
</dbReference>
<dbReference type="PROSITE" id="PS51285">
    <property type="entry name" value="AGC_KINASE_CTER"/>
    <property type="match status" value="1"/>
</dbReference>
<dbReference type="GeneID" id="20812329"/>
<dbReference type="RefSeq" id="XP_009835140.1">
    <property type="nucleotide sequence ID" value="XM_009836838.1"/>
</dbReference>
<dbReference type="GO" id="GO:0004692">
    <property type="term" value="F:cGMP-dependent protein kinase activity"/>
    <property type="evidence" value="ECO:0007669"/>
    <property type="project" value="UniProtKB-EC"/>
</dbReference>
<dbReference type="GO" id="GO:0004691">
    <property type="term" value="F:cAMP-dependent protein kinase activity"/>
    <property type="evidence" value="ECO:0007669"/>
    <property type="project" value="TreeGrafter"/>
</dbReference>
<evidence type="ECO:0000256" key="7">
    <source>
        <dbReference type="ARBA" id="ARBA00022679"/>
    </source>
</evidence>
<keyword evidence="9 17" id="KW-0547">Nucleotide-binding</keyword>
<comment type="catalytic activity">
    <reaction evidence="16">
        <text>L-seryl-[protein] + ATP = O-phospho-L-seryl-[protein] + ADP + H(+)</text>
        <dbReference type="Rhea" id="RHEA:17989"/>
        <dbReference type="Rhea" id="RHEA-COMP:9863"/>
        <dbReference type="Rhea" id="RHEA-COMP:11604"/>
        <dbReference type="ChEBI" id="CHEBI:15378"/>
        <dbReference type="ChEBI" id="CHEBI:29999"/>
        <dbReference type="ChEBI" id="CHEBI:30616"/>
        <dbReference type="ChEBI" id="CHEBI:83421"/>
        <dbReference type="ChEBI" id="CHEBI:456216"/>
        <dbReference type="EC" id="2.7.11.12"/>
    </reaction>
</comment>
<keyword evidence="13" id="KW-0142">cGMP-binding</keyword>
<evidence type="ECO:0000256" key="10">
    <source>
        <dbReference type="ARBA" id="ARBA00022777"/>
    </source>
</evidence>
<keyword evidence="7" id="KW-0808">Transferase</keyword>
<evidence type="ECO:0000259" key="18">
    <source>
        <dbReference type="PROSITE" id="PS50011"/>
    </source>
</evidence>
<dbReference type="SMART" id="SM00100">
    <property type="entry name" value="cNMP"/>
    <property type="match status" value="3"/>
</dbReference>
<dbReference type="PANTHER" id="PTHR24353:SF37">
    <property type="entry name" value="CAMP-DEPENDENT PROTEIN KINASE CATALYTIC SUBUNIT PRKX"/>
    <property type="match status" value="1"/>
</dbReference>
<name>W4G893_APHAT</name>
<dbReference type="EC" id="2.7.11.12" evidence="3"/>
<reference evidence="21" key="1">
    <citation type="submission" date="2013-12" db="EMBL/GenBank/DDBJ databases">
        <title>The Genome Sequence of Aphanomyces astaci APO3.</title>
        <authorList>
            <consortium name="The Broad Institute Genomics Platform"/>
            <person name="Russ C."/>
            <person name="Tyler B."/>
            <person name="van West P."/>
            <person name="Dieguez-Uribeondo J."/>
            <person name="Young S.K."/>
            <person name="Zeng Q."/>
            <person name="Gargeya S."/>
            <person name="Fitzgerald M."/>
            <person name="Abouelleil A."/>
            <person name="Alvarado L."/>
            <person name="Chapman S.B."/>
            <person name="Gainer-Dewar J."/>
            <person name="Goldberg J."/>
            <person name="Griggs A."/>
            <person name="Gujja S."/>
            <person name="Hansen M."/>
            <person name="Howarth C."/>
            <person name="Imamovic A."/>
            <person name="Ireland A."/>
            <person name="Larimer J."/>
            <person name="McCowan C."/>
            <person name="Murphy C."/>
            <person name="Pearson M."/>
            <person name="Poon T.W."/>
            <person name="Priest M."/>
            <person name="Roberts A."/>
            <person name="Saif S."/>
            <person name="Shea T."/>
            <person name="Sykes S."/>
            <person name="Wortman J."/>
            <person name="Nusbaum C."/>
            <person name="Birren B."/>
        </authorList>
    </citation>
    <scope>NUCLEOTIDE SEQUENCE [LARGE SCALE GENOMIC DNA]</scope>
    <source>
        <strain evidence="21">APO3</strain>
    </source>
</reference>
<keyword evidence="5" id="KW-0723">Serine/threonine-protein kinase</keyword>
<evidence type="ECO:0000259" key="19">
    <source>
        <dbReference type="PROSITE" id="PS50042"/>
    </source>
</evidence>
<evidence type="ECO:0000256" key="3">
    <source>
        <dbReference type="ARBA" id="ARBA00012428"/>
    </source>
</evidence>
<feature type="binding site" evidence="17">
    <location>
        <position position="523"/>
    </location>
    <ligand>
        <name>ATP</name>
        <dbReference type="ChEBI" id="CHEBI:30616"/>
    </ligand>
</feature>
<dbReference type="Gene3D" id="2.60.120.10">
    <property type="entry name" value="Jelly Rolls"/>
    <property type="match status" value="3"/>
</dbReference>
<dbReference type="AlphaFoldDB" id="W4G893"/>
<dbReference type="PROSITE" id="PS00108">
    <property type="entry name" value="PROTEIN_KINASE_ST"/>
    <property type="match status" value="1"/>
</dbReference>
<dbReference type="GO" id="GO:0005524">
    <property type="term" value="F:ATP binding"/>
    <property type="evidence" value="ECO:0007669"/>
    <property type="project" value="UniProtKB-UniRule"/>
</dbReference>
<keyword evidence="12" id="KW-0460">Magnesium</keyword>
<evidence type="ECO:0000256" key="14">
    <source>
        <dbReference type="ARBA" id="ARBA00024113"/>
    </source>
</evidence>
<feature type="domain" description="Cyclic nucleotide-binding" evidence="19">
    <location>
        <begin position="344"/>
        <end position="461"/>
    </location>
</feature>
<feature type="domain" description="Cyclic nucleotide-binding" evidence="19">
    <location>
        <begin position="224"/>
        <end position="331"/>
    </location>
</feature>
<dbReference type="PRINTS" id="PR00103">
    <property type="entry name" value="CAMPKINASE"/>
</dbReference>
<evidence type="ECO:0000256" key="4">
    <source>
        <dbReference type="ARBA" id="ARBA00022490"/>
    </source>
</evidence>
<dbReference type="STRING" id="112090.W4G893"/>
<dbReference type="InterPro" id="IPR011009">
    <property type="entry name" value="Kinase-like_dom_sf"/>
</dbReference>
<sequence>MGCTLCTMVGDPAAGVPSATLPERQTDLERVEAQARVQSGVTSVTEGVVELMLRGRRHGIFNDDTEDGTTVLDAGDVTVDVPSTLSMEDNLLIVESLRANELFSCLEPPHLEVLAKRMTVLRVHGGDIVYTQGDMGDTLYIIKSGHFDVTTNDDRMRALVVGNSFGELGLLYKCIRTETVGLSDEGGNYGDLFCLKGRTFREIVAKVSAGSLNISKDALRKVPLLQSLTESQFDTVAGAVRALQFREGDIIVRKGEPGNVLYMIQAGTVVCTDIGALDDIELHDGEYFGERALMKDEPRAATVYAKTGVHVMALDREVFTSVLGPLQELIKHNLMMRSVQSIPLLKDLSELQKQQLIDQTPLIPYTANQTILTEGAFGNDFYIVVSGQVNVTQAIDDRVVHLNTLSSGDYFGEQVGTDSLIPLNADAQAALQEVPARRNASVTAATAVECLVIDHALFQSIRKPIQTALESNIDARNQMSQDKIFAASISISTLERTKVLGIGSFGLVYIAKHVPTGRFVAVKEMYKARLETSKQMGHVLAEKDLLSSFHHPFILKYLVALQEERKVYIVTESLLGGELFQRIVNPAGVPTPLPMDSARFYAGCVVKALKYLHTRNVAYRDLKPENILLDSHGYAKIVDFGFAKKLTQKTYTLCGTPEYLAPEIVMGIGHGFMVDNWALGILIYEMVVGDSPFADIKDDHMTICRSILRGKVEFRKDADPEWRRLVEGLLTREPTKRMSCLAGAVESHPWFNGFAWDDLLAQKMPAPWTPNVVAGDDVRWFSPVDTDELTELKEWDSVSPEKDWSEF</sequence>
<organism evidence="21">
    <name type="scientific">Aphanomyces astaci</name>
    <name type="common">Crayfish plague agent</name>
    <dbReference type="NCBI Taxonomy" id="112090"/>
    <lineage>
        <taxon>Eukaryota</taxon>
        <taxon>Sar</taxon>
        <taxon>Stramenopiles</taxon>
        <taxon>Oomycota</taxon>
        <taxon>Saprolegniomycetes</taxon>
        <taxon>Saprolegniales</taxon>
        <taxon>Verrucalvaceae</taxon>
        <taxon>Aphanomyces</taxon>
    </lineage>
</organism>
<dbReference type="VEuPathDB" id="FungiDB:H257_10333"/>
<accession>W4G893</accession>
<dbReference type="InterPro" id="IPR000961">
    <property type="entry name" value="AGC-kinase_C"/>
</dbReference>
<evidence type="ECO:0000256" key="17">
    <source>
        <dbReference type="PROSITE-ProRule" id="PRU10141"/>
    </source>
</evidence>
<keyword evidence="8" id="KW-0479">Metal-binding</keyword>
<dbReference type="PROSITE" id="PS50011">
    <property type="entry name" value="PROTEIN_KINASE_DOM"/>
    <property type="match status" value="1"/>
</dbReference>
<dbReference type="OrthoDB" id="100546at2759"/>
<dbReference type="SUPFAM" id="SSF56112">
    <property type="entry name" value="Protein kinase-like (PK-like)"/>
    <property type="match status" value="1"/>
</dbReference>
<dbReference type="InterPro" id="IPR018488">
    <property type="entry name" value="cNMP-bd_CS"/>
</dbReference>
<dbReference type="PROSITE" id="PS00889">
    <property type="entry name" value="CNMP_BINDING_2"/>
    <property type="match status" value="1"/>
</dbReference>
<keyword evidence="11 17" id="KW-0067">ATP-binding</keyword>
<dbReference type="GO" id="GO:0030553">
    <property type="term" value="F:cGMP binding"/>
    <property type="evidence" value="ECO:0007669"/>
    <property type="project" value="UniProtKB-KW"/>
</dbReference>
<evidence type="ECO:0000256" key="1">
    <source>
        <dbReference type="ARBA" id="ARBA00001946"/>
    </source>
</evidence>
<dbReference type="InterPro" id="IPR000719">
    <property type="entry name" value="Prot_kinase_dom"/>
</dbReference>
<evidence type="ECO:0000256" key="2">
    <source>
        <dbReference type="ARBA" id="ARBA00006352"/>
    </source>
</evidence>
<dbReference type="GO" id="GO:0046872">
    <property type="term" value="F:metal ion binding"/>
    <property type="evidence" value="ECO:0007669"/>
    <property type="project" value="UniProtKB-KW"/>
</dbReference>
<protein>
    <recommendedName>
        <fullName evidence="14">cGMP-dependent protein kinase</fullName>
        <ecNumber evidence="3">2.7.11.12</ecNumber>
    </recommendedName>
</protein>
<dbReference type="SUPFAM" id="SSF51206">
    <property type="entry name" value="cAMP-binding domain-like"/>
    <property type="match status" value="3"/>
</dbReference>
<dbReference type="EMBL" id="KI913140">
    <property type="protein sequence ID" value="ETV75506.1"/>
    <property type="molecule type" value="Genomic_DNA"/>
</dbReference>
<dbReference type="InterPro" id="IPR018490">
    <property type="entry name" value="cNMP-bd_dom_sf"/>
</dbReference>
<keyword evidence="10 21" id="KW-0418">Kinase</keyword>
<evidence type="ECO:0000259" key="20">
    <source>
        <dbReference type="PROSITE" id="PS51285"/>
    </source>
</evidence>
<dbReference type="FunFam" id="1.10.510.10:FF:000571">
    <property type="entry name" value="Maternal embryonic leucine zipper kinase"/>
    <property type="match status" value="1"/>
</dbReference>
<dbReference type="Gene3D" id="1.10.510.10">
    <property type="entry name" value="Transferase(Phosphotransferase) domain 1"/>
    <property type="match status" value="1"/>
</dbReference>
<comment type="catalytic activity">
    <reaction evidence="15">
        <text>L-threonyl-[protein] + ATP = O-phospho-L-threonyl-[protein] + ADP + H(+)</text>
        <dbReference type="Rhea" id="RHEA:46608"/>
        <dbReference type="Rhea" id="RHEA-COMP:11060"/>
        <dbReference type="Rhea" id="RHEA-COMP:11605"/>
        <dbReference type="ChEBI" id="CHEBI:15378"/>
        <dbReference type="ChEBI" id="CHEBI:30013"/>
        <dbReference type="ChEBI" id="CHEBI:30616"/>
        <dbReference type="ChEBI" id="CHEBI:61977"/>
        <dbReference type="ChEBI" id="CHEBI:456216"/>
        <dbReference type="EC" id="2.7.11.12"/>
    </reaction>
</comment>
<feature type="domain" description="Protein kinase" evidence="18">
    <location>
        <begin position="494"/>
        <end position="751"/>
    </location>
</feature>
<dbReference type="PANTHER" id="PTHR24353">
    <property type="entry name" value="CYCLIC NUCLEOTIDE-DEPENDENT PROTEIN KINASE"/>
    <property type="match status" value="1"/>
</dbReference>
<keyword evidence="6" id="KW-0140">cGMP</keyword>
<dbReference type="Gene3D" id="3.30.200.20">
    <property type="entry name" value="Phosphorylase Kinase, domain 1"/>
    <property type="match status" value="1"/>
</dbReference>
<dbReference type="Pfam" id="PF00069">
    <property type="entry name" value="Pkinase"/>
    <property type="match status" value="1"/>
</dbReference>
<evidence type="ECO:0000256" key="9">
    <source>
        <dbReference type="ARBA" id="ARBA00022741"/>
    </source>
</evidence>
<proteinExistence type="inferred from homology"/>
<evidence type="ECO:0000256" key="5">
    <source>
        <dbReference type="ARBA" id="ARBA00022527"/>
    </source>
</evidence>
<evidence type="ECO:0000256" key="16">
    <source>
        <dbReference type="ARBA" id="ARBA00047462"/>
    </source>
</evidence>
<evidence type="ECO:0000256" key="6">
    <source>
        <dbReference type="ARBA" id="ARBA00022535"/>
    </source>
</evidence>
<evidence type="ECO:0000256" key="15">
    <source>
        <dbReference type="ARBA" id="ARBA00047298"/>
    </source>
</evidence>
<evidence type="ECO:0000256" key="8">
    <source>
        <dbReference type="ARBA" id="ARBA00022723"/>
    </source>
</evidence>
<comment type="cofactor">
    <cofactor evidence="1">
        <name>Mg(2+)</name>
        <dbReference type="ChEBI" id="CHEBI:18420"/>
    </cofactor>
</comment>
<dbReference type="PROSITE" id="PS50042">
    <property type="entry name" value="CNMP_BINDING_3"/>
    <property type="match status" value="3"/>
</dbReference>
<evidence type="ECO:0000256" key="13">
    <source>
        <dbReference type="ARBA" id="ARBA00022992"/>
    </source>
</evidence>
<comment type="similarity">
    <text evidence="2">Belongs to the protein kinase superfamily. AGC Ser/Thr protein kinase family. cGMP subfamily.</text>
</comment>
<evidence type="ECO:0000256" key="12">
    <source>
        <dbReference type="ARBA" id="ARBA00022842"/>
    </source>
</evidence>
<feature type="domain" description="AGC-kinase C-terminal" evidence="20">
    <location>
        <begin position="752"/>
        <end position="807"/>
    </location>
</feature>
<dbReference type="PROSITE" id="PS00107">
    <property type="entry name" value="PROTEIN_KINASE_ATP"/>
    <property type="match status" value="1"/>
</dbReference>
<keyword evidence="4" id="KW-0963">Cytoplasm</keyword>
<dbReference type="GO" id="GO:0005952">
    <property type="term" value="C:cAMP-dependent protein kinase complex"/>
    <property type="evidence" value="ECO:0007669"/>
    <property type="project" value="TreeGrafter"/>
</dbReference>
<dbReference type="PROSITE" id="PS00888">
    <property type="entry name" value="CNMP_BINDING_1"/>
    <property type="match status" value="1"/>
</dbReference>
<evidence type="ECO:0000256" key="11">
    <source>
        <dbReference type="ARBA" id="ARBA00022840"/>
    </source>
</evidence>
<feature type="domain" description="Cyclic nucleotide-binding" evidence="19">
    <location>
        <begin position="102"/>
        <end position="221"/>
    </location>
</feature>
<dbReference type="InterPro" id="IPR000595">
    <property type="entry name" value="cNMP-bd_dom"/>
</dbReference>
<dbReference type="CDD" id="cd00038">
    <property type="entry name" value="CAP_ED"/>
    <property type="match status" value="3"/>
</dbReference>
<dbReference type="InterPro" id="IPR017441">
    <property type="entry name" value="Protein_kinase_ATP_BS"/>
</dbReference>